<protein>
    <submittedName>
        <fullName evidence="1">Uncharacterized protein</fullName>
    </submittedName>
</protein>
<dbReference type="AlphaFoldDB" id="A0A165ZEY4"/>
<name>A0A165ZEY4_9AGAM</name>
<accession>A0A165ZEY4</accession>
<organism evidence="1 2">
    <name type="scientific">Athelia psychrophila</name>
    <dbReference type="NCBI Taxonomy" id="1759441"/>
    <lineage>
        <taxon>Eukaryota</taxon>
        <taxon>Fungi</taxon>
        <taxon>Dikarya</taxon>
        <taxon>Basidiomycota</taxon>
        <taxon>Agaricomycotina</taxon>
        <taxon>Agaricomycetes</taxon>
        <taxon>Agaricomycetidae</taxon>
        <taxon>Atheliales</taxon>
        <taxon>Atheliaceae</taxon>
        <taxon>Athelia</taxon>
    </lineage>
</organism>
<dbReference type="EMBL" id="KV417678">
    <property type="protein sequence ID" value="KZP10517.1"/>
    <property type="molecule type" value="Genomic_DNA"/>
</dbReference>
<evidence type="ECO:0000313" key="1">
    <source>
        <dbReference type="EMBL" id="KZP10517.1"/>
    </source>
</evidence>
<dbReference type="Proteomes" id="UP000076532">
    <property type="component" value="Unassembled WGS sequence"/>
</dbReference>
<gene>
    <name evidence="1" type="ORF">FIBSPDRAFT_872493</name>
</gene>
<reference evidence="1 2" key="1">
    <citation type="journal article" date="2016" name="Mol. Biol. Evol.">
        <title>Comparative Genomics of Early-Diverging Mushroom-Forming Fungi Provides Insights into the Origins of Lignocellulose Decay Capabilities.</title>
        <authorList>
            <person name="Nagy L.G."/>
            <person name="Riley R."/>
            <person name="Tritt A."/>
            <person name="Adam C."/>
            <person name="Daum C."/>
            <person name="Floudas D."/>
            <person name="Sun H."/>
            <person name="Yadav J.S."/>
            <person name="Pangilinan J."/>
            <person name="Larsson K.H."/>
            <person name="Matsuura K."/>
            <person name="Barry K."/>
            <person name="Labutti K."/>
            <person name="Kuo R."/>
            <person name="Ohm R.A."/>
            <person name="Bhattacharya S.S."/>
            <person name="Shirouzu T."/>
            <person name="Yoshinaga Y."/>
            <person name="Martin F.M."/>
            <person name="Grigoriev I.V."/>
            <person name="Hibbett D.S."/>
        </authorList>
    </citation>
    <scope>NUCLEOTIDE SEQUENCE [LARGE SCALE GENOMIC DNA]</scope>
    <source>
        <strain evidence="1 2">CBS 109695</strain>
    </source>
</reference>
<keyword evidence="2" id="KW-1185">Reference proteome</keyword>
<evidence type="ECO:0000313" key="2">
    <source>
        <dbReference type="Proteomes" id="UP000076532"/>
    </source>
</evidence>
<feature type="non-terminal residue" evidence="1">
    <location>
        <position position="1"/>
    </location>
</feature>
<sequence length="131" mass="14427">IAGKDIVRILKTARQLQVLEILDYEPKFISDDFLQAFAQLGPSGIPVLCPNLQTICFRVPSDTELASFALALHTRGSSGTQNRLKTVTILCRASEKASAEETLQTSAWLDQLRDAGIDMQLGDLTSYVAWE</sequence>
<proteinExistence type="predicted"/>